<keyword evidence="2" id="KW-1185">Reference proteome</keyword>
<gene>
    <name evidence="1" type="ORF">SCALOS_LOCUS8773</name>
</gene>
<name>A0ACA9NLJ0_9GLOM</name>
<dbReference type="EMBL" id="CAJVPM010024538">
    <property type="protein sequence ID" value="CAG8654152.1"/>
    <property type="molecule type" value="Genomic_DNA"/>
</dbReference>
<comment type="caution">
    <text evidence="1">The sequence shown here is derived from an EMBL/GenBank/DDBJ whole genome shotgun (WGS) entry which is preliminary data.</text>
</comment>
<feature type="non-terminal residue" evidence="1">
    <location>
        <position position="1"/>
    </location>
</feature>
<evidence type="ECO:0000313" key="2">
    <source>
        <dbReference type="Proteomes" id="UP000789860"/>
    </source>
</evidence>
<reference evidence="1" key="1">
    <citation type="submission" date="2021-06" db="EMBL/GenBank/DDBJ databases">
        <authorList>
            <person name="Kallberg Y."/>
            <person name="Tangrot J."/>
            <person name="Rosling A."/>
        </authorList>
    </citation>
    <scope>NUCLEOTIDE SEQUENCE</scope>
    <source>
        <strain evidence="1">AU212A</strain>
    </source>
</reference>
<accession>A0ACA9NLJ0</accession>
<proteinExistence type="predicted"/>
<protein>
    <submittedName>
        <fullName evidence="1">926_t:CDS:1</fullName>
    </submittedName>
</protein>
<evidence type="ECO:0000313" key="1">
    <source>
        <dbReference type="EMBL" id="CAG8654152.1"/>
    </source>
</evidence>
<organism evidence="1 2">
    <name type="scientific">Scutellospora calospora</name>
    <dbReference type="NCBI Taxonomy" id="85575"/>
    <lineage>
        <taxon>Eukaryota</taxon>
        <taxon>Fungi</taxon>
        <taxon>Fungi incertae sedis</taxon>
        <taxon>Mucoromycota</taxon>
        <taxon>Glomeromycotina</taxon>
        <taxon>Glomeromycetes</taxon>
        <taxon>Diversisporales</taxon>
        <taxon>Gigasporaceae</taxon>
        <taxon>Scutellospora</taxon>
    </lineage>
</organism>
<dbReference type="Proteomes" id="UP000789860">
    <property type="component" value="Unassembled WGS sequence"/>
</dbReference>
<sequence>TFYKQRIDAVCNYLLKRFENEQEYIEYPEDIEFLKKMSEAIENQLNFPYIFFDNDKKLLQHSSMNVFCLSSSSLHGECLRSPYNYFRIRLFLSNSSKFKYSKFLNSINNLFEEKLEKTLSEYFSLYPTDFILSNDLLAIILLVEPFYFSFFRKDEIGSNPINIDSLKECNTYSQYKRVKGINATSLISIQDNILYNDYINKFNKKQKDEYLQKIFFKLKDCGISEFIKHDDFYKRYSILSEEDKNLYYSVFQNNYDKLLI</sequence>